<evidence type="ECO:0000313" key="1">
    <source>
        <dbReference type="EMBL" id="GIY11914.1"/>
    </source>
</evidence>
<reference evidence="1 2" key="1">
    <citation type="submission" date="2021-06" db="EMBL/GenBank/DDBJ databases">
        <title>Caerostris extrusa draft genome.</title>
        <authorList>
            <person name="Kono N."/>
            <person name="Arakawa K."/>
        </authorList>
    </citation>
    <scope>NUCLEOTIDE SEQUENCE [LARGE SCALE GENOMIC DNA]</scope>
</reference>
<dbReference type="AlphaFoldDB" id="A0AAV4QRL9"/>
<sequence length="99" mass="11260">MPGQPCGRDLPLGWLHLQLKNLGSPIRFLLDGFTMCAQSILPEKGRGRDAAHSVPNHQFYLDAPVTRSREIPNISFQFLRSSKKEARSEGSYQNHFHEQ</sequence>
<keyword evidence="2" id="KW-1185">Reference proteome</keyword>
<organism evidence="1 2">
    <name type="scientific">Caerostris extrusa</name>
    <name type="common">Bark spider</name>
    <name type="synonym">Caerostris bankana</name>
    <dbReference type="NCBI Taxonomy" id="172846"/>
    <lineage>
        <taxon>Eukaryota</taxon>
        <taxon>Metazoa</taxon>
        <taxon>Ecdysozoa</taxon>
        <taxon>Arthropoda</taxon>
        <taxon>Chelicerata</taxon>
        <taxon>Arachnida</taxon>
        <taxon>Araneae</taxon>
        <taxon>Araneomorphae</taxon>
        <taxon>Entelegynae</taxon>
        <taxon>Araneoidea</taxon>
        <taxon>Araneidae</taxon>
        <taxon>Caerostris</taxon>
    </lineage>
</organism>
<comment type="caution">
    <text evidence="1">The sequence shown here is derived from an EMBL/GenBank/DDBJ whole genome shotgun (WGS) entry which is preliminary data.</text>
</comment>
<dbReference type="Proteomes" id="UP001054945">
    <property type="component" value="Unassembled WGS sequence"/>
</dbReference>
<gene>
    <name evidence="1" type="ORF">CEXT_341751</name>
</gene>
<proteinExistence type="predicted"/>
<protein>
    <submittedName>
        <fullName evidence="1">Uncharacterized protein</fullName>
    </submittedName>
</protein>
<accession>A0AAV4QRL9</accession>
<name>A0AAV4QRL9_CAEEX</name>
<dbReference type="EMBL" id="BPLR01006723">
    <property type="protein sequence ID" value="GIY11914.1"/>
    <property type="molecule type" value="Genomic_DNA"/>
</dbReference>
<evidence type="ECO:0000313" key="2">
    <source>
        <dbReference type="Proteomes" id="UP001054945"/>
    </source>
</evidence>